<dbReference type="Proteomes" id="UP001152797">
    <property type="component" value="Unassembled WGS sequence"/>
</dbReference>
<reference evidence="4" key="2">
    <citation type="submission" date="2024-04" db="EMBL/GenBank/DDBJ databases">
        <authorList>
            <person name="Chen Y."/>
            <person name="Shah S."/>
            <person name="Dougan E. K."/>
            <person name="Thang M."/>
            <person name="Chan C."/>
        </authorList>
    </citation>
    <scope>NUCLEOTIDE SEQUENCE [LARGE SCALE GENOMIC DNA]</scope>
</reference>
<reference evidence="3" key="1">
    <citation type="submission" date="2022-10" db="EMBL/GenBank/DDBJ databases">
        <authorList>
            <person name="Chen Y."/>
            <person name="Dougan E. K."/>
            <person name="Chan C."/>
            <person name="Rhodes N."/>
            <person name="Thang M."/>
        </authorList>
    </citation>
    <scope>NUCLEOTIDE SEQUENCE</scope>
</reference>
<dbReference type="EMBL" id="CAMXCT030003288">
    <property type="protein sequence ID" value="CAL4790853.1"/>
    <property type="molecule type" value="Genomic_DNA"/>
</dbReference>
<sequence length="108" mass="12100">MEEAKLIRMATAISEYTISSMLRETASEAAETLNKAAPTARTLLCAPQQLLNDIAEAQKALEQLERSAVSYQKERAADVAAAQKDIMQHWHPRRKEELGSNFTTEPRQ</sequence>
<dbReference type="AlphaFoldDB" id="A0A9P1D7Q7"/>
<feature type="region of interest" description="Disordered" evidence="2">
    <location>
        <begin position="86"/>
        <end position="108"/>
    </location>
</feature>
<name>A0A9P1D7Q7_9DINO</name>
<organism evidence="3">
    <name type="scientific">Cladocopium goreaui</name>
    <dbReference type="NCBI Taxonomy" id="2562237"/>
    <lineage>
        <taxon>Eukaryota</taxon>
        <taxon>Sar</taxon>
        <taxon>Alveolata</taxon>
        <taxon>Dinophyceae</taxon>
        <taxon>Suessiales</taxon>
        <taxon>Symbiodiniaceae</taxon>
        <taxon>Cladocopium</taxon>
    </lineage>
</organism>
<accession>A0A9P1D7Q7</accession>
<dbReference type="EMBL" id="CAMXCT010003288">
    <property type="protein sequence ID" value="CAI4003541.1"/>
    <property type="molecule type" value="Genomic_DNA"/>
</dbReference>
<evidence type="ECO:0000313" key="3">
    <source>
        <dbReference type="EMBL" id="CAI4003541.1"/>
    </source>
</evidence>
<gene>
    <name evidence="3" type="ORF">C1SCF055_LOCUS29403</name>
</gene>
<keyword evidence="5" id="KW-1185">Reference proteome</keyword>
<feature type="coiled-coil region" evidence="1">
    <location>
        <begin position="47"/>
        <end position="74"/>
    </location>
</feature>
<comment type="caution">
    <text evidence="3">The sequence shown here is derived from an EMBL/GenBank/DDBJ whole genome shotgun (WGS) entry which is preliminary data.</text>
</comment>
<protein>
    <submittedName>
        <fullName evidence="3">Uncharacterized protein</fullName>
    </submittedName>
</protein>
<evidence type="ECO:0000256" key="2">
    <source>
        <dbReference type="SAM" id="MobiDB-lite"/>
    </source>
</evidence>
<evidence type="ECO:0000256" key="1">
    <source>
        <dbReference type="SAM" id="Coils"/>
    </source>
</evidence>
<evidence type="ECO:0000313" key="5">
    <source>
        <dbReference type="Proteomes" id="UP001152797"/>
    </source>
</evidence>
<proteinExistence type="predicted"/>
<keyword evidence="1" id="KW-0175">Coiled coil</keyword>
<dbReference type="EMBL" id="CAMXCT020003288">
    <property type="protein sequence ID" value="CAL1156916.1"/>
    <property type="molecule type" value="Genomic_DNA"/>
</dbReference>
<evidence type="ECO:0000313" key="4">
    <source>
        <dbReference type="EMBL" id="CAL1156916.1"/>
    </source>
</evidence>